<evidence type="ECO:0000313" key="1">
    <source>
        <dbReference type="EMBL" id="MEM5502435.1"/>
    </source>
</evidence>
<name>A0ABU9T8H9_9HYPH</name>
<dbReference type="Proteomes" id="UP001477870">
    <property type="component" value="Unassembled WGS sequence"/>
</dbReference>
<dbReference type="EMBL" id="JBBMQO010000007">
    <property type="protein sequence ID" value="MEM5502435.1"/>
    <property type="molecule type" value="Genomic_DNA"/>
</dbReference>
<gene>
    <name evidence="1" type="ORF">WNY59_12645</name>
</gene>
<protein>
    <submittedName>
        <fullName evidence="1">Uncharacterized protein</fullName>
    </submittedName>
</protein>
<comment type="caution">
    <text evidence="1">The sequence shown here is derived from an EMBL/GenBank/DDBJ whole genome shotgun (WGS) entry which is preliminary data.</text>
</comment>
<accession>A0ABU9T8H9</accession>
<keyword evidence="2" id="KW-1185">Reference proteome</keyword>
<reference evidence="1 2" key="1">
    <citation type="submission" date="2024-03" db="EMBL/GenBank/DDBJ databases">
        <title>Community enrichment and isolation of bacterial strains for fucoidan degradation.</title>
        <authorList>
            <person name="Sichert A."/>
        </authorList>
    </citation>
    <scope>NUCLEOTIDE SEQUENCE [LARGE SCALE GENOMIC DNA]</scope>
    <source>
        <strain evidence="1 2">AS62</strain>
    </source>
</reference>
<organism evidence="1 2">
    <name type="scientific">Ahrensia kielensis</name>
    <dbReference type="NCBI Taxonomy" id="76980"/>
    <lineage>
        <taxon>Bacteria</taxon>
        <taxon>Pseudomonadati</taxon>
        <taxon>Pseudomonadota</taxon>
        <taxon>Alphaproteobacteria</taxon>
        <taxon>Hyphomicrobiales</taxon>
        <taxon>Ahrensiaceae</taxon>
        <taxon>Ahrensia</taxon>
    </lineage>
</organism>
<dbReference type="RefSeq" id="WP_342848755.1">
    <property type="nucleotide sequence ID" value="NZ_JBBMQO010000007.1"/>
</dbReference>
<evidence type="ECO:0000313" key="2">
    <source>
        <dbReference type="Proteomes" id="UP001477870"/>
    </source>
</evidence>
<proteinExistence type="predicted"/>
<sequence>MSEYIERMFASANLLAEFGEFSNLSEIQSELASEYPDAHHVLFNEKYSRKLTYLKELIFKHGKKFR</sequence>